<dbReference type="OrthoDB" id="4772576at2"/>
<dbReference type="PANTHER" id="PTHR40763:SF5">
    <property type="entry name" value="MEMBRANE PROTEIN"/>
    <property type="match status" value="1"/>
</dbReference>
<dbReference type="AlphaFoldDB" id="A0A1I4WQ40"/>
<dbReference type="EMBL" id="FOUY01000009">
    <property type="protein sequence ID" value="SFN15888.1"/>
    <property type="molecule type" value="Genomic_DNA"/>
</dbReference>
<organism evidence="2 3">
    <name type="scientific">Pseudonocardia ammonioxydans</name>
    <dbReference type="NCBI Taxonomy" id="260086"/>
    <lineage>
        <taxon>Bacteria</taxon>
        <taxon>Bacillati</taxon>
        <taxon>Actinomycetota</taxon>
        <taxon>Actinomycetes</taxon>
        <taxon>Pseudonocardiales</taxon>
        <taxon>Pseudonocardiaceae</taxon>
        <taxon>Pseudonocardia</taxon>
    </lineage>
</organism>
<sequence>MDGSRLPGERREIRISDADRERAAERLNRAMAEGRISVDELQERLSVVYGARFGADLVPVLSDLPGDPLDLSADVLATPVGPPTVLRGGVGGLRRRGDWQVPSRLRVQSSIGAVLLDFCEAELPMPVVEVELELGAGSARLLVPEGATADVDGLVSAYGSIRSKVPSRAVHGRPHFRVYGRTSAGSVTVRTRYTFAGRHF</sequence>
<dbReference type="InterPro" id="IPR012551">
    <property type="entry name" value="DUF1707_SHOCT-like"/>
</dbReference>
<keyword evidence="3" id="KW-1185">Reference proteome</keyword>
<gene>
    <name evidence="2" type="ORF">SAMN05216207_100934</name>
</gene>
<dbReference type="RefSeq" id="WP_093341045.1">
    <property type="nucleotide sequence ID" value="NZ_FOUY01000009.1"/>
</dbReference>
<reference evidence="2 3" key="1">
    <citation type="submission" date="2016-10" db="EMBL/GenBank/DDBJ databases">
        <authorList>
            <person name="de Groot N.N."/>
        </authorList>
    </citation>
    <scope>NUCLEOTIDE SEQUENCE [LARGE SCALE GENOMIC DNA]</scope>
    <source>
        <strain evidence="2 3">CGMCC 4.1877</strain>
    </source>
</reference>
<proteinExistence type="predicted"/>
<dbReference type="PANTHER" id="PTHR40763">
    <property type="entry name" value="MEMBRANE PROTEIN-RELATED"/>
    <property type="match status" value="1"/>
</dbReference>
<evidence type="ECO:0000259" key="1">
    <source>
        <dbReference type="Pfam" id="PF08044"/>
    </source>
</evidence>
<accession>A0A1I4WQ40</accession>
<dbReference type="Proteomes" id="UP000199614">
    <property type="component" value="Unassembled WGS sequence"/>
</dbReference>
<evidence type="ECO:0000313" key="2">
    <source>
        <dbReference type="EMBL" id="SFN15888.1"/>
    </source>
</evidence>
<protein>
    <recommendedName>
        <fullName evidence="1">DUF1707 domain-containing protein</fullName>
    </recommendedName>
</protein>
<dbReference type="Pfam" id="PF08044">
    <property type="entry name" value="DUF1707"/>
    <property type="match status" value="1"/>
</dbReference>
<dbReference type="STRING" id="260086.SAMN05216207_100934"/>
<feature type="domain" description="DUF1707" evidence="1">
    <location>
        <begin position="13"/>
        <end position="65"/>
    </location>
</feature>
<evidence type="ECO:0000313" key="3">
    <source>
        <dbReference type="Proteomes" id="UP000199614"/>
    </source>
</evidence>
<name>A0A1I4WQ40_PSUAM</name>